<keyword evidence="2" id="KW-0444">Lipid biosynthesis</keyword>
<dbReference type="GO" id="GO:0006979">
    <property type="term" value="P:response to oxidative stress"/>
    <property type="evidence" value="ECO:0007669"/>
    <property type="project" value="InterPro"/>
</dbReference>
<keyword evidence="16" id="KW-1185">Reference proteome</keyword>
<keyword evidence="3" id="KW-0575">Peroxidase</keyword>
<dbReference type="InterPro" id="IPR010255">
    <property type="entry name" value="Haem_peroxidase_sf"/>
</dbReference>
<dbReference type="Pfam" id="PF03098">
    <property type="entry name" value="An_peroxidase"/>
    <property type="match status" value="1"/>
</dbReference>
<dbReference type="PANTHER" id="PTHR11903">
    <property type="entry name" value="PROSTAGLANDIN G/H SYNTHASE"/>
    <property type="match status" value="1"/>
</dbReference>
<dbReference type="InterPro" id="IPR019791">
    <property type="entry name" value="Haem_peroxidase_animal"/>
</dbReference>
<dbReference type="SUPFAM" id="SSF48113">
    <property type="entry name" value="Heme-dependent peroxidases"/>
    <property type="match status" value="1"/>
</dbReference>
<evidence type="ECO:0000256" key="10">
    <source>
        <dbReference type="ARBA" id="ARBA00023002"/>
    </source>
</evidence>
<keyword evidence="4" id="KW-0349">Heme</keyword>
<dbReference type="Gene3D" id="1.10.640.10">
    <property type="entry name" value="Haem peroxidase domain superfamily, animal type"/>
    <property type="match status" value="1"/>
</dbReference>
<dbReference type="InterPro" id="IPR050783">
    <property type="entry name" value="Oxylipin_biosynth_metab"/>
</dbReference>
<evidence type="ECO:0000256" key="3">
    <source>
        <dbReference type="ARBA" id="ARBA00022559"/>
    </source>
</evidence>
<evidence type="ECO:0000256" key="9">
    <source>
        <dbReference type="ARBA" id="ARBA00022964"/>
    </source>
</evidence>
<dbReference type="GO" id="GO:0006952">
    <property type="term" value="P:defense response"/>
    <property type="evidence" value="ECO:0007669"/>
    <property type="project" value="UniProtKB-KW"/>
</dbReference>
<dbReference type="PANTHER" id="PTHR11903:SF11">
    <property type="entry name" value="ALPHA-DIOXYGENASE 1"/>
    <property type="match status" value="1"/>
</dbReference>
<keyword evidence="5" id="KW-0479">Metal-binding</keyword>
<keyword evidence="6" id="KW-0925">Oxylipin biosynthesis</keyword>
<keyword evidence="11" id="KW-0408">Iron</keyword>
<keyword evidence="12" id="KW-0443">Lipid metabolism</keyword>
<dbReference type="GO" id="GO:0031408">
    <property type="term" value="P:oxylipin biosynthetic process"/>
    <property type="evidence" value="ECO:0007669"/>
    <property type="project" value="UniProtKB-KW"/>
</dbReference>
<dbReference type="GO" id="GO:0046872">
    <property type="term" value="F:metal ion binding"/>
    <property type="evidence" value="ECO:0007669"/>
    <property type="project" value="UniProtKB-KW"/>
</dbReference>
<dbReference type="RefSeq" id="WP_190832243.1">
    <property type="nucleotide sequence ID" value="NZ_CAWPPI010000072.1"/>
</dbReference>
<dbReference type="GO" id="GO:0006633">
    <property type="term" value="P:fatty acid biosynthetic process"/>
    <property type="evidence" value="ECO:0007669"/>
    <property type="project" value="UniProtKB-KW"/>
</dbReference>
<organism evidence="15 16">
    <name type="scientific">Iningainema tapete BLCC-T55</name>
    <dbReference type="NCBI Taxonomy" id="2748662"/>
    <lineage>
        <taxon>Bacteria</taxon>
        <taxon>Bacillati</taxon>
        <taxon>Cyanobacteriota</taxon>
        <taxon>Cyanophyceae</taxon>
        <taxon>Nostocales</taxon>
        <taxon>Scytonemataceae</taxon>
        <taxon>Iningainema tapete</taxon>
    </lineage>
</organism>
<evidence type="ECO:0000256" key="4">
    <source>
        <dbReference type="ARBA" id="ARBA00022617"/>
    </source>
</evidence>
<reference evidence="15" key="1">
    <citation type="submission" date="2020-09" db="EMBL/GenBank/DDBJ databases">
        <title>Iningainema tapete sp. nov. (Scytonemataceae, Cyanobacteria) from greenhouses in central Florida (USA) produces two types of nodularin with biosynthetic potential for microcystin-LR and anabaenopeptins.</title>
        <authorList>
            <person name="Berthold D.E."/>
            <person name="Lefler F.W."/>
            <person name="Huang I.-S."/>
            <person name="Abdulla H."/>
            <person name="Zimba P.V."/>
            <person name="Laughinghouse H.D. IV."/>
        </authorList>
    </citation>
    <scope>NUCLEOTIDE SEQUENCE</scope>
    <source>
        <strain evidence="15">BLCCT55</strain>
    </source>
</reference>
<evidence type="ECO:0000256" key="8">
    <source>
        <dbReference type="ARBA" id="ARBA00022832"/>
    </source>
</evidence>
<evidence type="ECO:0000313" key="16">
    <source>
        <dbReference type="Proteomes" id="UP000629098"/>
    </source>
</evidence>
<dbReference type="GO" id="GO:0020037">
    <property type="term" value="F:heme binding"/>
    <property type="evidence" value="ECO:0007669"/>
    <property type="project" value="InterPro"/>
</dbReference>
<evidence type="ECO:0000256" key="6">
    <source>
        <dbReference type="ARBA" id="ARBA00022767"/>
    </source>
</evidence>
<sequence>MTLTNKQLTDESKEENSKHEKYVPSQSLLTRLIEGVFAIVNRFVRWDKLPPWLGILSLSEIRTKLRKHNLYDTQTAASRASSPLPLRCPVHFLTNRSPDGSYNDLNDPTMGQADRRFGRNMPLDSVQRPSDRTILTPNPRLVARELMTRERFQPAKTLNVLAAAWIQFMIHDWFAHITTKDEPYFEIEIDQNDHDWPQEHRPMKVRRTAVDPTAVGDSDQHPTPYINKETPWWDGSQIYGRNEELQHKVRSHVDGKLTIDEQTGLLPKVEVNSEDGTDGVEVVPVNENWWLGLSLLHTLFTLEHNAICDRLKQEYPNWSDEQLFNKARLINTALIAKIHTVEWTPAILGNPTLEIAMNANWWGLAGEHFKKAFGRISDSEAISGIPGSDTNHFGVPYSLTEEFVSVYRMHPLLPDDFFFRSVETDQLVGETKLDGVVGAKARALMEQIETSDLFYSFGIANPGAVTLKNYPNFLRKNLRRDGRLIDLAAVEILRDRERGVPRYNEFRKLLRLEPIKTFRELTADPKLAQKIESVYQGKIDDVDLMVGMFGETPPPGFGFSDTAFRIFVLMASRRLNSDRFFTTHYTPQVYTQTGLDWVANNTMISVLLRHYPKLEPALRLSKNAFAPWLPVSTSNPTTSSKKPSVFDRIKSLFNPLRINIPFLLDIIIVSDPEQIRKIETSGDVDRFHAYDTASLPWWVKFYFRATKFHDDERDLWFCPFEPTSNPSYQPRRAYLEEKVATGYTQEDVQSIAELLRTNASDEVLAHEMVQVVNHRFFGKEIPLAITKAAKCPLQSLGEALLPWKYIRGVQARREIMNYCEQNLSKDVHILDVGHNIGEVVQASVGALRRLKDNLDKPVEEIFTTHAPTPQVPRIAVKSSNLDGLLFVPTTPGKTVVIFKVGEAAAETHDISFTFGTGSPERACVFQDFFLAFMNDLQKELKQV</sequence>
<feature type="compositionally biased region" description="Basic and acidic residues" evidence="14">
    <location>
        <begin position="8"/>
        <end position="21"/>
    </location>
</feature>
<evidence type="ECO:0000256" key="5">
    <source>
        <dbReference type="ARBA" id="ARBA00022723"/>
    </source>
</evidence>
<evidence type="ECO:0008006" key="17">
    <source>
        <dbReference type="Google" id="ProtNLM"/>
    </source>
</evidence>
<dbReference type="CDD" id="cd09818">
    <property type="entry name" value="PIOX_like"/>
    <property type="match status" value="1"/>
</dbReference>
<evidence type="ECO:0000256" key="14">
    <source>
        <dbReference type="SAM" id="MobiDB-lite"/>
    </source>
</evidence>
<dbReference type="GO" id="GO:0016702">
    <property type="term" value="F:oxidoreductase activity, acting on single donors with incorporation of molecular oxygen, incorporation of two atoms of oxygen"/>
    <property type="evidence" value="ECO:0007669"/>
    <property type="project" value="TreeGrafter"/>
</dbReference>
<proteinExistence type="predicted"/>
<evidence type="ECO:0000256" key="12">
    <source>
        <dbReference type="ARBA" id="ARBA00023098"/>
    </source>
</evidence>
<comment type="caution">
    <text evidence="15">The sequence shown here is derived from an EMBL/GenBank/DDBJ whole genome shotgun (WGS) entry which is preliminary data.</text>
</comment>
<evidence type="ECO:0000256" key="1">
    <source>
        <dbReference type="ARBA" id="ARBA00001913"/>
    </source>
</evidence>
<feature type="region of interest" description="Disordered" evidence="14">
    <location>
        <begin position="1"/>
        <end position="21"/>
    </location>
</feature>
<dbReference type="InterPro" id="IPR034815">
    <property type="entry name" value="A_dioxygenase"/>
</dbReference>
<dbReference type="PROSITE" id="PS50292">
    <property type="entry name" value="PEROXIDASE_3"/>
    <property type="match status" value="1"/>
</dbReference>
<dbReference type="PRINTS" id="PR00457">
    <property type="entry name" value="ANPEROXIDASE"/>
</dbReference>
<dbReference type="Proteomes" id="UP000629098">
    <property type="component" value="Unassembled WGS sequence"/>
</dbReference>
<keyword evidence="8" id="KW-0276">Fatty acid metabolism</keyword>
<evidence type="ECO:0000256" key="2">
    <source>
        <dbReference type="ARBA" id="ARBA00022516"/>
    </source>
</evidence>
<keyword evidence="7" id="KW-0611">Plant defense</keyword>
<evidence type="ECO:0000313" key="15">
    <source>
        <dbReference type="EMBL" id="MBD2774776.1"/>
    </source>
</evidence>
<evidence type="ECO:0000256" key="13">
    <source>
        <dbReference type="ARBA" id="ARBA00023160"/>
    </source>
</evidence>
<keyword evidence="9" id="KW-0223">Dioxygenase</keyword>
<evidence type="ECO:0000256" key="11">
    <source>
        <dbReference type="ARBA" id="ARBA00023004"/>
    </source>
</evidence>
<keyword evidence="10" id="KW-0560">Oxidoreductase</keyword>
<dbReference type="EMBL" id="JACXAE010000072">
    <property type="protein sequence ID" value="MBD2774776.1"/>
    <property type="molecule type" value="Genomic_DNA"/>
</dbReference>
<gene>
    <name evidence="15" type="ORF">ICL16_22570</name>
</gene>
<keyword evidence="13" id="KW-0275">Fatty acid biosynthesis</keyword>
<feature type="region of interest" description="Disordered" evidence="14">
    <location>
        <begin position="112"/>
        <end position="134"/>
    </location>
</feature>
<comment type="cofactor">
    <cofactor evidence="1">
        <name>Ca(2+)</name>
        <dbReference type="ChEBI" id="CHEBI:29108"/>
    </cofactor>
</comment>
<dbReference type="GO" id="GO:0004601">
    <property type="term" value="F:peroxidase activity"/>
    <property type="evidence" value="ECO:0007669"/>
    <property type="project" value="UniProtKB-KW"/>
</dbReference>
<accession>A0A8J6XL69</accession>
<evidence type="ECO:0000256" key="7">
    <source>
        <dbReference type="ARBA" id="ARBA00022821"/>
    </source>
</evidence>
<dbReference type="InterPro" id="IPR037120">
    <property type="entry name" value="Haem_peroxidase_sf_animal"/>
</dbReference>
<name>A0A8J6XL69_9CYAN</name>
<protein>
    <recommendedName>
        <fullName evidence="17">Heme peroxidase</fullName>
    </recommendedName>
</protein>
<dbReference type="AlphaFoldDB" id="A0A8J6XL69"/>